<dbReference type="EMBL" id="FQVF01000011">
    <property type="protein sequence ID" value="SHF76184.1"/>
    <property type="molecule type" value="Genomic_DNA"/>
</dbReference>
<dbReference type="OrthoDB" id="9792093at2"/>
<keyword evidence="3" id="KW-1185">Reference proteome</keyword>
<dbReference type="Gene3D" id="1.10.260.40">
    <property type="entry name" value="lambda repressor-like DNA-binding domains"/>
    <property type="match status" value="1"/>
</dbReference>
<dbReference type="Proteomes" id="UP000184517">
    <property type="component" value="Unassembled WGS sequence"/>
</dbReference>
<dbReference type="SMART" id="SM00530">
    <property type="entry name" value="HTH_XRE"/>
    <property type="match status" value="1"/>
</dbReference>
<gene>
    <name evidence="2" type="ORF">SAMN02745753_02581</name>
</gene>
<evidence type="ECO:0000259" key="1">
    <source>
        <dbReference type="PROSITE" id="PS50943"/>
    </source>
</evidence>
<dbReference type="Pfam" id="PF01381">
    <property type="entry name" value="HTH_3"/>
    <property type="match status" value="1"/>
</dbReference>
<accession>A0A1M5EAL6</accession>
<organism evidence="2 3">
    <name type="scientific">Marinomonas polaris DSM 16579</name>
    <dbReference type="NCBI Taxonomy" id="1122206"/>
    <lineage>
        <taxon>Bacteria</taxon>
        <taxon>Pseudomonadati</taxon>
        <taxon>Pseudomonadota</taxon>
        <taxon>Gammaproteobacteria</taxon>
        <taxon>Oceanospirillales</taxon>
        <taxon>Oceanospirillaceae</taxon>
        <taxon>Marinomonas</taxon>
    </lineage>
</organism>
<dbReference type="GO" id="GO:0003677">
    <property type="term" value="F:DNA binding"/>
    <property type="evidence" value="ECO:0007669"/>
    <property type="project" value="InterPro"/>
</dbReference>
<evidence type="ECO:0000313" key="2">
    <source>
        <dbReference type="EMBL" id="SHF76184.1"/>
    </source>
</evidence>
<reference evidence="3" key="1">
    <citation type="submission" date="2016-11" db="EMBL/GenBank/DDBJ databases">
        <authorList>
            <person name="Varghese N."/>
            <person name="Submissions S."/>
        </authorList>
    </citation>
    <scope>NUCLEOTIDE SEQUENCE [LARGE SCALE GENOMIC DNA]</scope>
    <source>
        <strain evidence="3">DSM 16579</strain>
    </source>
</reference>
<protein>
    <submittedName>
        <fullName evidence="2">Helix-turn-helix domain-containing protein</fullName>
    </submittedName>
</protein>
<dbReference type="InterPro" id="IPR001387">
    <property type="entry name" value="Cro/C1-type_HTH"/>
</dbReference>
<feature type="domain" description="HTH cro/C1-type" evidence="1">
    <location>
        <begin position="35"/>
        <end position="89"/>
    </location>
</feature>
<sequence>MSDLQKYIAKRKESDANFADNYDEGYQVFKFGVLLKEARINAGLTQLDLADKLHTQKSAISRIENHSEDVKLSTLEKFASALGKKLEIRLV</sequence>
<proteinExistence type="predicted"/>
<dbReference type="STRING" id="1122206.SAMN02745753_02581"/>
<dbReference type="CDD" id="cd00093">
    <property type="entry name" value="HTH_XRE"/>
    <property type="match status" value="1"/>
</dbReference>
<evidence type="ECO:0000313" key="3">
    <source>
        <dbReference type="Proteomes" id="UP000184517"/>
    </source>
</evidence>
<dbReference type="PROSITE" id="PS50943">
    <property type="entry name" value="HTH_CROC1"/>
    <property type="match status" value="1"/>
</dbReference>
<dbReference type="InterPro" id="IPR010982">
    <property type="entry name" value="Lambda_DNA-bd_dom_sf"/>
</dbReference>
<dbReference type="SUPFAM" id="SSF47413">
    <property type="entry name" value="lambda repressor-like DNA-binding domains"/>
    <property type="match status" value="1"/>
</dbReference>
<name>A0A1M5EAL6_9GAMM</name>
<dbReference type="AlphaFoldDB" id="A0A1M5EAL6"/>
<dbReference type="RefSeq" id="WP_072840102.1">
    <property type="nucleotide sequence ID" value="NZ_FQVF01000011.1"/>
</dbReference>